<keyword evidence="4" id="KW-0238">DNA-binding</keyword>
<dbReference type="InterPro" id="IPR013324">
    <property type="entry name" value="RNA_pol_sigma_r3/r4-like"/>
</dbReference>
<dbReference type="Gene3D" id="1.10.10.10">
    <property type="entry name" value="Winged helix-like DNA-binding domain superfamily/Winged helix DNA-binding domain"/>
    <property type="match status" value="1"/>
</dbReference>
<dbReference type="InterPro" id="IPR014284">
    <property type="entry name" value="RNA_pol_sigma-70_dom"/>
</dbReference>
<comment type="caution">
    <text evidence="8">The sequence shown here is derived from an EMBL/GenBank/DDBJ whole genome shotgun (WGS) entry which is preliminary data.</text>
</comment>
<reference evidence="8 9" key="1">
    <citation type="submission" date="2018-07" db="EMBL/GenBank/DDBJ databases">
        <title>Genome analysis of Runella aurantiaca.</title>
        <authorList>
            <person name="Yang X."/>
        </authorList>
    </citation>
    <scope>NUCLEOTIDE SEQUENCE [LARGE SCALE GENOMIC DNA]</scope>
    <source>
        <strain evidence="8 9">YX9</strain>
    </source>
</reference>
<evidence type="ECO:0000259" key="6">
    <source>
        <dbReference type="Pfam" id="PF04542"/>
    </source>
</evidence>
<evidence type="ECO:0000313" key="8">
    <source>
        <dbReference type="EMBL" id="RDB07119.1"/>
    </source>
</evidence>
<dbReference type="PANTHER" id="PTHR43133:SF8">
    <property type="entry name" value="RNA POLYMERASE SIGMA FACTOR HI_1459-RELATED"/>
    <property type="match status" value="1"/>
</dbReference>
<name>A0A369IBI8_9BACT</name>
<proteinExistence type="inferred from homology"/>
<dbReference type="GO" id="GO:0003677">
    <property type="term" value="F:DNA binding"/>
    <property type="evidence" value="ECO:0007669"/>
    <property type="project" value="UniProtKB-KW"/>
</dbReference>
<sequence>MKKSELSCNLIRPFSIQSVVNENLKDIQLIERILAGETSAYRALVQRHKDFAFTVAYRILNHREEAEEAAQDAFLQAFGALKEFNQTAKFTTWFYRIVFNAALGAKRRQKPTEGITEINALAYAVTDTQQSLHKKERIKNIQQAMKQLSADDVTMITLFYLREQSLEEIAEITGISAETIKVKLHRARKRLADTLRKQLGEEVNNLY</sequence>
<dbReference type="InterPro" id="IPR013325">
    <property type="entry name" value="RNA_pol_sigma_r2"/>
</dbReference>
<keyword evidence="2" id="KW-0805">Transcription regulation</keyword>
<evidence type="ECO:0000256" key="4">
    <source>
        <dbReference type="ARBA" id="ARBA00023125"/>
    </source>
</evidence>
<dbReference type="InterPro" id="IPR039425">
    <property type="entry name" value="RNA_pol_sigma-70-like"/>
</dbReference>
<evidence type="ECO:0000256" key="2">
    <source>
        <dbReference type="ARBA" id="ARBA00023015"/>
    </source>
</evidence>
<accession>A0A369IBI8</accession>
<organism evidence="8 9">
    <name type="scientific">Runella aurantiaca</name>
    <dbReference type="NCBI Taxonomy" id="2282308"/>
    <lineage>
        <taxon>Bacteria</taxon>
        <taxon>Pseudomonadati</taxon>
        <taxon>Bacteroidota</taxon>
        <taxon>Cytophagia</taxon>
        <taxon>Cytophagales</taxon>
        <taxon>Spirosomataceae</taxon>
        <taxon>Runella</taxon>
    </lineage>
</organism>
<dbReference type="InterPro" id="IPR036388">
    <property type="entry name" value="WH-like_DNA-bd_sf"/>
</dbReference>
<comment type="similarity">
    <text evidence="1">Belongs to the sigma-70 factor family. ECF subfamily.</text>
</comment>
<gene>
    <name evidence="8" type="ORF">DVG78_03590</name>
</gene>
<protein>
    <submittedName>
        <fullName evidence="8">RNA polymerase subunit sigma</fullName>
    </submittedName>
</protein>
<dbReference type="SUPFAM" id="SSF88946">
    <property type="entry name" value="Sigma2 domain of RNA polymerase sigma factors"/>
    <property type="match status" value="1"/>
</dbReference>
<keyword evidence="5" id="KW-0804">Transcription</keyword>
<dbReference type="Proteomes" id="UP000253141">
    <property type="component" value="Unassembled WGS sequence"/>
</dbReference>
<evidence type="ECO:0000313" key="9">
    <source>
        <dbReference type="Proteomes" id="UP000253141"/>
    </source>
</evidence>
<keyword evidence="9" id="KW-1185">Reference proteome</keyword>
<dbReference type="InterPro" id="IPR007627">
    <property type="entry name" value="RNA_pol_sigma70_r2"/>
</dbReference>
<dbReference type="NCBIfam" id="TIGR02937">
    <property type="entry name" value="sigma70-ECF"/>
    <property type="match status" value="1"/>
</dbReference>
<dbReference type="GO" id="GO:0016987">
    <property type="term" value="F:sigma factor activity"/>
    <property type="evidence" value="ECO:0007669"/>
    <property type="project" value="UniProtKB-KW"/>
</dbReference>
<dbReference type="Pfam" id="PF08281">
    <property type="entry name" value="Sigma70_r4_2"/>
    <property type="match status" value="1"/>
</dbReference>
<evidence type="ECO:0000256" key="1">
    <source>
        <dbReference type="ARBA" id="ARBA00010641"/>
    </source>
</evidence>
<dbReference type="InterPro" id="IPR013249">
    <property type="entry name" value="RNA_pol_sigma70_r4_t2"/>
</dbReference>
<feature type="domain" description="RNA polymerase sigma-70 region 2" evidence="6">
    <location>
        <begin position="44"/>
        <end position="110"/>
    </location>
</feature>
<keyword evidence="3" id="KW-0731">Sigma factor</keyword>
<dbReference type="Pfam" id="PF04542">
    <property type="entry name" value="Sigma70_r2"/>
    <property type="match status" value="1"/>
</dbReference>
<dbReference type="EMBL" id="QPIW01000002">
    <property type="protein sequence ID" value="RDB07119.1"/>
    <property type="molecule type" value="Genomic_DNA"/>
</dbReference>
<feature type="domain" description="RNA polymerase sigma factor 70 region 4 type 2" evidence="7">
    <location>
        <begin position="140"/>
        <end position="191"/>
    </location>
</feature>
<dbReference type="Gene3D" id="1.10.1740.10">
    <property type="match status" value="1"/>
</dbReference>
<evidence type="ECO:0000256" key="5">
    <source>
        <dbReference type="ARBA" id="ARBA00023163"/>
    </source>
</evidence>
<dbReference type="AlphaFoldDB" id="A0A369IBI8"/>
<evidence type="ECO:0000259" key="7">
    <source>
        <dbReference type="Pfam" id="PF08281"/>
    </source>
</evidence>
<dbReference type="CDD" id="cd06171">
    <property type="entry name" value="Sigma70_r4"/>
    <property type="match status" value="1"/>
</dbReference>
<evidence type="ECO:0000256" key="3">
    <source>
        <dbReference type="ARBA" id="ARBA00023082"/>
    </source>
</evidence>
<dbReference type="SUPFAM" id="SSF88659">
    <property type="entry name" value="Sigma3 and sigma4 domains of RNA polymerase sigma factors"/>
    <property type="match status" value="1"/>
</dbReference>
<dbReference type="PANTHER" id="PTHR43133">
    <property type="entry name" value="RNA POLYMERASE ECF-TYPE SIGMA FACTO"/>
    <property type="match status" value="1"/>
</dbReference>
<dbReference type="GO" id="GO:0006352">
    <property type="term" value="P:DNA-templated transcription initiation"/>
    <property type="evidence" value="ECO:0007669"/>
    <property type="project" value="InterPro"/>
</dbReference>